<comment type="caution">
    <text evidence="2">The sequence shown here is derived from an EMBL/GenBank/DDBJ whole genome shotgun (WGS) entry which is preliminary data.</text>
</comment>
<dbReference type="PROSITE" id="PS50965">
    <property type="entry name" value="NERD"/>
    <property type="match status" value="1"/>
</dbReference>
<keyword evidence="3" id="KW-1185">Reference proteome</keyword>
<gene>
    <name evidence="2" type="ORF">SAMN05216232_0868</name>
</gene>
<dbReference type="InterPro" id="IPR011528">
    <property type="entry name" value="NERD"/>
</dbReference>
<protein>
    <submittedName>
        <fullName evidence="2">Nuclease-related domain-containing protein</fullName>
    </submittedName>
</protein>
<sequence length="326" mass="37554">MNMKLRTKPRPLQKLDAAFPRLSPHFQQLPAMKEDAAIQQKGFSGELKVDYYLDYLATNYTILQDVYLRVNGKNVQIDSLVLSQQAIYIVDSKNYNDTITFDTTLKQMTRSDGKVEKGFEYPITQVQNQQFHLQNWLSQQNLPSIPIYYFVAISEPSTIIKVNGDTEAVGKVVAHAARIPSMIMDKEQQLTDQIVIKIQDRKVGKIILNACNVFDMDINKKFSIKKIDLSPGVICPECGLLGMERVYGGWKCRRCKMFSKNAHLNAISDYLLLVKPYITNRECMRFLKLNSRNGATRILSKSGLIYVEKGRYWVKYQKSERPHQYC</sequence>
<accession>A0A1H9AQJ1</accession>
<name>A0A1H9AQJ1_9BACI</name>
<dbReference type="RefSeq" id="WP_092502519.1">
    <property type="nucleotide sequence ID" value="NZ_FOEH01000001.1"/>
</dbReference>
<reference evidence="2 3" key="1">
    <citation type="submission" date="2016-10" db="EMBL/GenBank/DDBJ databases">
        <authorList>
            <person name="Varghese N."/>
            <person name="Submissions S."/>
        </authorList>
    </citation>
    <scope>NUCLEOTIDE SEQUENCE [LARGE SCALE GENOMIC DNA]</scope>
    <source>
        <strain evidence="2 3">CGMCC 1.7734</strain>
    </source>
</reference>
<dbReference type="Pfam" id="PF08378">
    <property type="entry name" value="NERD"/>
    <property type="match status" value="1"/>
</dbReference>
<proteinExistence type="predicted"/>
<dbReference type="EMBL" id="FOEH01000001">
    <property type="protein sequence ID" value="SEP78188.1"/>
    <property type="molecule type" value="Genomic_DNA"/>
</dbReference>
<evidence type="ECO:0000313" key="2">
    <source>
        <dbReference type="EMBL" id="SEP78188.1"/>
    </source>
</evidence>
<evidence type="ECO:0000259" key="1">
    <source>
        <dbReference type="PROSITE" id="PS50965"/>
    </source>
</evidence>
<organism evidence="2 3">
    <name type="scientific">Virgibacillus subterraneus</name>
    <dbReference type="NCBI Taxonomy" id="621109"/>
    <lineage>
        <taxon>Bacteria</taxon>
        <taxon>Bacillati</taxon>
        <taxon>Bacillota</taxon>
        <taxon>Bacilli</taxon>
        <taxon>Bacillales</taxon>
        <taxon>Bacillaceae</taxon>
        <taxon>Virgibacillus</taxon>
    </lineage>
</organism>
<feature type="domain" description="NERD" evidence="1">
    <location>
        <begin position="41"/>
        <end position="156"/>
    </location>
</feature>
<dbReference type="Proteomes" id="UP000198733">
    <property type="component" value="Unassembled WGS sequence"/>
</dbReference>
<evidence type="ECO:0000313" key="3">
    <source>
        <dbReference type="Proteomes" id="UP000198733"/>
    </source>
</evidence>